<proteinExistence type="predicted"/>
<feature type="domain" description="Endonuclease/exonuclease/phosphatase" evidence="3">
    <location>
        <begin position="324"/>
        <end position="463"/>
    </location>
</feature>
<dbReference type="GO" id="GO:0003824">
    <property type="term" value="F:catalytic activity"/>
    <property type="evidence" value="ECO:0007669"/>
    <property type="project" value="InterPro"/>
</dbReference>
<dbReference type="InterPro" id="IPR005135">
    <property type="entry name" value="Endo/exonuclease/phosphatase"/>
</dbReference>
<organism evidence="4 5">
    <name type="scientific">Trachymyrmex cornetzi</name>
    <dbReference type="NCBI Taxonomy" id="471704"/>
    <lineage>
        <taxon>Eukaryota</taxon>
        <taxon>Metazoa</taxon>
        <taxon>Ecdysozoa</taxon>
        <taxon>Arthropoda</taxon>
        <taxon>Hexapoda</taxon>
        <taxon>Insecta</taxon>
        <taxon>Pterygota</taxon>
        <taxon>Neoptera</taxon>
        <taxon>Endopterygota</taxon>
        <taxon>Hymenoptera</taxon>
        <taxon>Apocrita</taxon>
        <taxon>Aculeata</taxon>
        <taxon>Formicoidea</taxon>
        <taxon>Formicidae</taxon>
        <taxon>Myrmicinae</taxon>
        <taxon>Trachymyrmex</taxon>
    </lineage>
</organism>
<dbReference type="Proteomes" id="UP000078492">
    <property type="component" value="Unassembled WGS sequence"/>
</dbReference>
<keyword evidence="5" id="KW-1185">Reference proteome</keyword>
<evidence type="ECO:0000256" key="2">
    <source>
        <dbReference type="SAM" id="MobiDB-lite"/>
    </source>
</evidence>
<dbReference type="AlphaFoldDB" id="A0A151JB31"/>
<evidence type="ECO:0000313" key="4">
    <source>
        <dbReference type="EMBL" id="KYN22209.1"/>
    </source>
</evidence>
<accession>A0A151JB31</accession>
<dbReference type="Gene3D" id="3.60.10.10">
    <property type="entry name" value="Endonuclease/exonuclease/phosphatase"/>
    <property type="match status" value="1"/>
</dbReference>
<dbReference type="EMBL" id="KQ979228">
    <property type="protein sequence ID" value="KYN22209.1"/>
    <property type="molecule type" value="Genomic_DNA"/>
</dbReference>
<feature type="compositionally biased region" description="Basic and acidic residues" evidence="2">
    <location>
        <begin position="377"/>
        <end position="391"/>
    </location>
</feature>
<evidence type="ECO:0000256" key="1">
    <source>
        <dbReference type="SAM" id="Coils"/>
    </source>
</evidence>
<sequence length="861" mass="102783">MEEIMRRLLDETKREIMEKVEQTGEEIRRELKKEMKEEIGKIRAAEKKEKEKLGNEIKELKEKVQEMEKKNSDQERRERRLNIVIKGVEVKGGSVREMVGSVFEKIGLNESEINVKDAFMIRGKERESMIMVKLNSMYDKRRIMEKKGKLRGSRVYVDDDMTKSERDRQREIRRWAKNERDKGKSVKVGFGRGWLNGKEYEWKSERGARSGRGIGGGKRVRGVVWNVAGLKKKDEDFWKFLNDFDVVGLIETWVDESGWGKMKDKMPVGWRWKCQAARREGGKGRAKGGIVTGVRRELEEREIGYEEKDGIQEREVVIDRERWRFVIVYNREGRKECLVDLNEVIKEEEEGMLMIAGDFNARIGKEGGWNRQSIEGDGTKEEASRESKDKVVNKQGRDLMEVIEERGWMVMNGEKEGDEKGEWTYEKGGGRSVIDFGIVNWEAWERVRRFEVGCRGESDHQPILIELGTYYEREEEKVGEELRFQDWTEEGTKKYRKAIEKVEWIGGGVRERWEELEREINKAVEFKKGGKRKGIGWCPWWDVECREKKREMNRARRRYRREQEEGSYGERKFKGDIRWRLKLFDSIVKGILFYGVEIWGYREWREVEAIQEKYLKWILGLEKVTPGYIVREELKRNKLRVETGWRAGKFEEKLEKGEGGDIGRMCMIEKRKSERENDRSEWTKESVERGNYLWRGGMSEVAMNEGGENKWERLRERDIEVDVQERGEKVRASRPCASYRRVYGIPLYIRTCKRNEGKRLVKIARWRCGNEERGYKYWLNEEERKCRLCARGRENVDHLKYECEYVREKGERNINVDVLNEDGRGIRWMEMIERVRGEREREREREREEREREKVSELMRE</sequence>
<name>A0A151JB31_9HYME</name>
<protein>
    <recommendedName>
        <fullName evidence="3">Endonuclease/exonuclease/phosphatase domain-containing protein</fullName>
    </recommendedName>
</protein>
<reference evidence="4 5" key="1">
    <citation type="submission" date="2015-09" db="EMBL/GenBank/DDBJ databases">
        <title>Trachymyrmex cornetzi WGS genome.</title>
        <authorList>
            <person name="Nygaard S."/>
            <person name="Hu H."/>
            <person name="Boomsma J."/>
            <person name="Zhang G."/>
        </authorList>
    </citation>
    <scope>NUCLEOTIDE SEQUENCE [LARGE SCALE GENOMIC DNA]</scope>
    <source>
        <strain evidence="4">Tcor2-1</strain>
        <tissue evidence="4">Whole body</tissue>
    </source>
</reference>
<feature type="region of interest" description="Disordered" evidence="2">
    <location>
        <begin position="368"/>
        <end position="391"/>
    </location>
</feature>
<evidence type="ECO:0000259" key="3">
    <source>
        <dbReference type="Pfam" id="PF14529"/>
    </source>
</evidence>
<dbReference type="STRING" id="471704.A0A151JB31"/>
<feature type="region of interest" description="Disordered" evidence="2">
    <location>
        <begin position="837"/>
        <end position="861"/>
    </location>
</feature>
<evidence type="ECO:0000313" key="5">
    <source>
        <dbReference type="Proteomes" id="UP000078492"/>
    </source>
</evidence>
<feature type="coiled-coil region" evidence="1">
    <location>
        <begin position="17"/>
        <end position="84"/>
    </location>
</feature>
<gene>
    <name evidence="4" type="ORF">ALC57_05397</name>
</gene>
<dbReference type="InterPro" id="IPR036691">
    <property type="entry name" value="Endo/exonu/phosph_ase_sf"/>
</dbReference>
<keyword evidence="1" id="KW-0175">Coiled coil</keyword>
<dbReference type="SUPFAM" id="SSF56219">
    <property type="entry name" value="DNase I-like"/>
    <property type="match status" value="1"/>
</dbReference>
<dbReference type="Pfam" id="PF14529">
    <property type="entry name" value="Exo_endo_phos_2"/>
    <property type="match status" value="1"/>
</dbReference>